<comment type="caution">
    <text evidence="4">The sequence shown here is derived from an EMBL/GenBank/DDBJ whole genome shotgun (WGS) entry which is preliminary data.</text>
</comment>
<dbReference type="Pfam" id="PF04864">
    <property type="entry name" value="Alliinase_C"/>
    <property type="match status" value="1"/>
</dbReference>
<dbReference type="InterPro" id="IPR015422">
    <property type="entry name" value="PyrdxlP-dep_Trfase_small"/>
</dbReference>
<sequence>MIDSESGTPYLYERYWLQHPEAEFRLLPSDNIGYLDFPGPVLPRLEAAIIRLHAQVGNAITEGRRIVVGVGSAEVLMASMWVQAGAAMKSSTSNGPVQVYSQPPYYSAYPEVATALGSRDFTWTNMSSNDLSSAQQDVVEFACSPNNPDGALQNQTIAGSRVIHDHAYYWPHYTPIMHPVDYGPQDIAVFTLSKLTGHASSRIGWAVVGDPALADGMQQYVNWHGNIPLESQARAATLLEHVIGSQGGIFSYGRVEMQRRWTLLSDLAAGQQRFTFQSRQAAFDHWSGRTEMATPPYLWIRCNQERDADCAMTLQQAGITPRDGQKFGASAQYARLSLLMRQMDFDKMALKLERLMMG</sequence>
<evidence type="ECO:0000259" key="3">
    <source>
        <dbReference type="Pfam" id="PF04864"/>
    </source>
</evidence>
<evidence type="ECO:0000256" key="2">
    <source>
        <dbReference type="ARBA" id="ARBA00022898"/>
    </source>
</evidence>
<keyword evidence="5" id="KW-1185">Reference proteome</keyword>
<feature type="domain" description="Alliinase C-terminal" evidence="3">
    <location>
        <begin position="2"/>
        <end position="355"/>
    </location>
</feature>
<accession>A0AAW1NMQ7</accession>
<dbReference type="InterPro" id="IPR006948">
    <property type="entry name" value="Alliinase_C"/>
</dbReference>
<dbReference type="SUPFAM" id="SSF53383">
    <property type="entry name" value="PLP-dependent transferases"/>
    <property type="match status" value="1"/>
</dbReference>
<evidence type="ECO:0000256" key="1">
    <source>
        <dbReference type="ARBA" id="ARBA00006312"/>
    </source>
</evidence>
<dbReference type="InterPro" id="IPR015421">
    <property type="entry name" value="PyrdxlP-dep_Trfase_major"/>
</dbReference>
<keyword evidence="2" id="KW-0663">Pyridoxal phosphate</keyword>
<dbReference type="Gene3D" id="3.90.1150.10">
    <property type="entry name" value="Aspartate Aminotransferase, domain 1"/>
    <property type="match status" value="1"/>
</dbReference>
<reference evidence="4 5" key="1">
    <citation type="journal article" date="2024" name="Nat. Commun.">
        <title>Phylogenomics reveals the evolutionary origins of lichenization in chlorophyte algae.</title>
        <authorList>
            <person name="Puginier C."/>
            <person name="Libourel C."/>
            <person name="Otte J."/>
            <person name="Skaloud P."/>
            <person name="Haon M."/>
            <person name="Grisel S."/>
            <person name="Petersen M."/>
            <person name="Berrin J.G."/>
            <person name="Delaux P.M."/>
            <person name="Dal Grande F."/>
            <person name="Keller J."/>
        </authorList>
    </citation>
    <scope>NUCLEOTIDE SEQUENCE [LARGE SCALE GENOMIC DNA]</scope>
    <source>
        <strain evidence="4 5">SAG 2036</strain>
    </source>
</reference>
<name>A0AAW1NMQ7_9CHLO</name>
<proteinExistence type="inferred from homology"/>
<dbReference type="PANTHER" id="PTHR43795:SF20">
    <property type="entry name" value="TRYPTOPHAN AMINOTRANSFERASE-RELATED PROTEIN 3"/>
    <property type="match status" value="1"/>
</dbReference>
<protein>
    <recommendedName>
        <fullName evidence="3">Alliinase C-terminal domain-containing protein</fullName>
    </recommendedName>
</protein>
<dbReference type="AlphaFoldDB" id="A0AAW1NMQ7"/>
<organism evidence="4 5">
    <name type="scientific">Symbiochloris irregularis</name>
    <dbReference type="NCBI Taxonomy" id="706552"/>
    <lineage>
        <taxon>Eukaryota</taxon>
        <taxon>Viridiplantae</taxon>
        <taxon>Chlorophyta</taxon>
        <taxon>core chlorophytes</taxon>
        <taxon>Trebouxiophyceae</taxon>
        <taxon>Trebouxiales</taxon>
        <taxon>Trebouxiaceae</taxon>
        <taxon>Symbiochloris</taxon>
    </lineage>
</organism>
<dbReference type="PANTHER" id="PTHR43795">
    <property type="entry name" value="BIFUNCTIONAL ASPARTATE AMINOTRANSFERASE AND GLUTAMATE/ASPARTATE-PREPHENATE AMINOTRANSFERASE-RELATED"/>
    <property type="match status" value="1"/>
</dbReference>
<dbReference type="EMBL" id="JALJOQ010000194">
    <property type="protein sequence ID" value="KAK9790345.1"/>
    <property type="molecule type" value="Genomic_DNA"/>
</dbReference>
<dbReference type="Proteomes" id="UP001465755">
    <property type="component" value="Unassembled WGS sequence"/>
</dbReference>
<dbReference type="InterPro" id="IPR015424">
    <property type="entry name" value="PyrdxlP-dep_Trfase"/>
</dbReference>
<dbReference type="GO" id="GO:0008483">
    <property type="term" value="F:transaminase activity"/>
    <property type="evidence" value="ECO:0007669"/>
    <property type="project" value="TreeGrafter"/>
</dbReference>
<dbReference type="GO" id="GO:0006520">
    <property type="term" value="P:amino acid metabolic process"/>
    <property type="evidence" value="ECO:0007669"/>
    <property type="project" value="TreeGrafter"/>
</dbReference>
<dbReference type="CDD" id="cd00609">
    <property type="entry name" value="AAT_like"/>
    <property type="match status" value="1"/>
</dbReference>
<dbReference type="Gene3D" id="3.40.640.10">
    <property type="entry name" value="Type I PLP-dependent aspartate aminotransferase-like (Major domain)"/>
    <property type="match status" value="1"/>
</dbReference>
<comment type="similarity">
    <text evidence="1">Belongs to the alliinase family.</text>
</comment>
<gene>
    <name evidence="4" type="ORF">WJX73_007016</name>
</gene>
<dbReference type="GO" id="GO:0016846">
    <property type="term" value="F:carbon-sulfur lyase activity"/>
    <property type="evidence" value="ECO:0007669"/>
    <property type="project" value="InterPro"/>
</dbReference>
<evidence type="ECO:0000313" key="5">
    <source>
        <dbReference type="Proteomes" id="UP001465755"/>
    </source>
</evidence>
<dbReference type="InterPro" id="IPR050478">
    <property type="entry name" value="Ethylene_sulfur-biosynth"/>
</dbReference>
<evidence type="ECO:0000313" key="4">
    <source>
        <dbReference type="EMBL" id="KAK9790345.1"/>
    </source>
</evidence>